<evidence type="ECO:0000313" key="2">
    <source>
        <dbReference type="EMBL" id="JAS32814.1"/>
    </source>
</evidence>
<dbReference type="GO" id="GO:1905168">
    <property type="term" value="P:positive regulation of double-strand break repair via homologous recombination"/>
    <property type="evidence" value="ECO:0007669"/>
    <property type="project" value="TreeGrafter"/>
</dbReference>
<sequence length="537" mass="61778">MASYDIEEHIPSSYLPLIKCSLLEEDETGQSIMTIITSSGELLEFSRQKYINGCEIESVDAKLLKSFISYDPLKKYYLILTLSQLIVILRQKEMKIFKTFENVIDIEIKDQLCLGRPQILMKIRDQEDPYITDLVGTLKVSETKVQSQINLNLHSKLQESVVRLEKAKQLLQEKKTCRINSWLEFTQQTGESSITSGIIRTNNLDHIPTSKIEIFPTWQRVFCRRWILGIPIKNISQSKIYDISAILQHSEEKSFKYKKQLFVFPINKEPGMSWTQISEKKALFQASEDLTVQSSGVVVCCLEEPKFTNSRSVKLSGVLTFKEESDESKRIQQIRFLSVELKVSDLVRNKFKSFATTNSEESYIDLLSCVVVCKCTKLEVNLFHPSTKQFEEVLQKDLGFVRVPSIDHYICTLSGPLQDVIVRIDHHSPEQYLLSVHTSDEKTTTLFSHSLQDILPDNTKVSEYKGPTPTIRDCLNSLDTELLLVLNTLSTYNKKTLPLSDNDVIEIPESVYRDFQNKLFKQESITEKLFRSLPPEK</sequence>
<accession>A0A1B6E4H9</accession>
<proteinExistence type="predicted"/>
<dbReference type="InterPro" id="IPR033333">
    <property type="entry name" value="FANCB"/>
</dbReference>
<gene>
    <name evidence="2" type="ORF">g.22772</name>
    <name evidence="1" type="ORF">g.22773</name>
</gene>
<evidence type="ECO:0000313" key="1">
    <source>
        <dbReference type="EMBL" id="JAS30501.1"/>
    </source>
</evidence>
<dbReference type="PANTHER" id="PTHR28450:SF1">
    <property type="entry name" value="FANCONI ANEMIA GROUP B PROTEIN"/>
    <property type="match status" value="1"/>
</dbReference>
<dbReference type="GO" id="GO:0043240">
    <property type="term" value="C:Fanconi anaemia nuclear complex"/>
    <property type="evidence" value="ECO:0007669"/>
    <property type="project" value="InterPro"/>
</dbReference>
<organism evidence="2">
    <name type="scientific">Clastoptera arizonana</name>
    <name type="common">Arizona spittle bug</name>
    <dbReference type="NCBI Taxonomy" id="38151"/>
    <lineage>
        <taxon>Eukaryota</taxon>
        <taxon>Metazoa</taxon>
        <taxon>Ecdysozoa</taxon>
        <taxon>Arthropoda</taxon>
        <taxon>Hexapoda</taxon>
        <taxon>Insecta</taxon>
        <taxon>Pterygota</taxon>
        <taxon>Neoptera</taxon>
        <taxon>Paraneoptera</taxon>
        <taxon>Hemiptera</taxon>
        <taxon>Auchenorrhyncha</taxon>
        <taxon>Cercopoidea</taxon>
        <taxon>Clastopteridae</taxon>
        <taxon>Clastoptera</taxon>
    </lineage>
</organism>
<dbReference type="GO" id="GO:1990414">
    <property type="term" value="P:replication-born double-strand break repair via sister chromatid exchange"/>
    <property type="evidence" value="ECO:0007669"/>
    <property type="project" value="TreeGrafter"/>
</dbReference>
<dbReference type="GO" id="GO:2000042">
    <property type="term" value="P:negative regulation of double-strand break repair via homologous recombination"/>
    <property type="evidence" value="ECO:0007669"/>
    <property type="project" value="TreeGrafter"/>
</dbReference>
<protein>
    <submittedName>
        <fullName evidence="2">Uncharacterized protein</fullName>
    </submittedName>
</protein>
<dbReference type="EMBL" id="GEDC01004484">
    <property type="protein sequence ID" value="JAS32814.1"/>
    <property type="molecule type" value="Transcribed_RNA"/>
</dbReference>
<reference evidence="2" key="1">
    <citation type="submission" date="2015-12" db="EMBL/GenBank/DDBJ databases">
        <title>De novo transcriptome assembly of four potential Pierce s Disease insect vectors from Arizona vineyards.</title>
        <authorList>
            <person name="Tassone E.E."/>
        </authorList>
    </citation>
    <scope>NUCLEOTIDE SEQUENCE</scope>
</reference>
<dbReference type="GO" id="GO:0036297">
    <property type="term" value="P:interstrand cross-link repair"/>
    <property type="evidence" value="ECO:0007669"/>
    <property type="project" value="InterPro"/>
</dbReference>
<name>A0A1B6E4H9_9HEMI</name>
<dbReference type="PANTHER" id="PTHR28450">
    <property type="entry name" value="FANCONI ANEMIA GROUP B PROTEIN"/>
    <property type="match status" value="1"/>
</dbReference>
<dbReference type="EMBL" id="GEDC01006797">
    <property type="protein sequence ID" value="JAS30501.1"/>
    <property type="molecule type" value="Transcribed_RNA"/>
</dbReference>
<dbReference type="AlphaFoldDB" id="A0A1B6E4H9"/>